<evidence type="ECO:0000313" key="3">
    <source>
        <dbReference type="Proteomes" id="UP000009097"/>
    </source>
</evidence>
<dbReference type="GeneID" id="28962529"/>
<feature type="compositionally biased region" description="Basic and acidic residues" evidence="1">
    <location>
        <begin position="1"/>
        <end position="10"/>
    </location>
</feature>
<dbReference type="AlphaFoldDB" id="A0A0J9W1U9"/>
<accession>A0A0J9W1U9</accession>
<name>A0A0J9W1U9_FUSO4</name>
<protein>
    <submittedName>
        <fullName evidence="2">Uncharacterized protein</fullName>
    </submittedName>
</protein>
<gene>
    <name evidence="2" type="ORF">FOXG_21823</name>
</gene>
<proteinExistence type="predicted"/>
<dbReference type="KEGG" id="fox:FOXG_21823"/>
<sequence length="78" mass="8609">MRSRGEGCKERRSHQGSVPRRGGAAACQGGGREDDGEGREGSQRPAIPGQGRRCKQDGGSRFIWQYSAWCSRSSRKRE</sequence>
<dbReference type="RefSeq" id="XP_018254921.1">
    <property type="nucleotide sequence ID" value="XM_018402189.1"/>
</dbReference>
<dbReference type="Proteomes" id="UP000009097">
    <property type="component" value="Unassembled WGS sequence"/>
</dbReference>
<dbReference type="EMBL" id="DS231720">
    <property type="protein sequence ID" value="KNB16876.1"/>
    <property type="molecule type" value="Genomic_DNA"/>
</dbReference>
<evidence type="ECO:0000313" key="2">
    <source>
        <dbReference type="EMBL" id="KNB16876.1"/>
    </source>
</evidence>
<evidence type="ECO:0000256" key="1">
    <source>
        <dbReference type="SAM" id="MobiDB-lite"/>
    </source>
</evidence>
<dbReference type="VEuPathDB" id="FungiDB:FOXG_21823"/>
<reference evidence="2" key="2">
    <citation type="journal article" date="2010" name="Nature">
        <title>Comparative genomics reveals mobile pathogenicity chromosomes in Fusarium.</title>
        <authorList>
            <person name="Ma L.J."/>
            <person name="van der Does H.C."/>
            <person name="Borkovich K.A."/>
            <person name="Coleman J.J."/>
            <person name="Daboussi M.J."/>
            <person name="Di Pietro A."/>
            <person name="Dufresne M."/>
            <person name="Freitag M."/>
            <person name="Grabherr M."/>
            <person name="Henrissat B."/>
            <person name="Houterman P.M."/>
            <person name="Kang S."/>
            <person name="Shim W.B."/>
            <person name="Woloshuk C."/>
            <person name="Xie X."/>
            <person name="Xu J.R."/>
            <person name="Antoniw J."/>
            <person name="Baker S.E."/>
            <person name="Bluhm B.H."/>
            <person name="Breakspear A."/>
            <person name="Brown D.W."/>
            <person name="Butchko R.A."/>
            <person name="Chapman S."/>
            <person name="Coulson R."/>
            <person name="Coutinho P.M."/>
            <person name="Danchin E.G."/>
            <person name="Diener A."/>
            <person name="Gale L.R."/>
            <person name="Gardiner D.M."/>
            <person name="Goff S."/>
            <person name="Hammond-Kosack K.E."/>
            <person name="Hilburn K."/>
            <person name="Hua-Van A."/>
            <person name="Jonkers W."/>
            <person name="Kazan K."/>
            <person name="Kodira C.D."/>
            <person name="Koehrsen M."/>
            <person name="Kumar L."/>
            <person name="Lee Y.H."/>
            <person name="Li L."/>
            <person name="Manners J.M."/>
            <person name="Miranda-Saavedra D."/>
            <person name="Mukherjee M."/>
            <person name="Park G."/>
            <person name="Park J."/>
            <person name="Park S.Y."/>
            <person name="Proctor R.H."/>
            <person name="Regev A."/>
            <person name="Ruiz-Roldan M.C."/>
            <person name="Sain D."/>
            <person name="Sakthikumar S."/>
            <person name="Sykes S."/>
            <person name="Schwartz D.C."/>
            <person name="Turgeon B.G."/>
            <person name="Wapinski I."/>
            <person name="Yoder O."/>
            <person name="Young S."/>
            <person name="Zeng Q."/>
            <person name="Zhou S."/>
            <person name="Galagan J."/>
            <person name="Cuomo C.A."/>
            <person name="Kistler H.C."/>
            <person name="Rep M."/>
        </authorList>
    </citation>
    <scope>NUCLEOTIDE SEQUENCE [LARGE SCALE GENOMIC DNA]</scope>
    <source>
        <strain evidence="2">4287</strain>
    </source>
</reference>
<organism evidence="2 3">
    <name type="scientific">Fusarium oxysporum f. sp. lycopersici (strain 4287 / CBS 123668 / FGSC 9935 / NRRL 34936)</name>
    <name type="common">Fusarium vascular wilt of tomato</name>
    <dbReference type="NCBI Taxonomy" id="426428"/>
    <lineage>
        <taxon>Eukaryota</taxon>
        <taxon>Fungi</taxon>
        <taxon>Dikarya</taxon>
        <taxon>Ascomycota</taxon>
        <taxon>Pezizomycotina</taxon>
        <taxon>Sordariomycetes</taxon>
        <taxon>Hypocreomycetidae</taxon>
        <taxon>Hypocreales</taxon>
        <taxon>Nectriaceae</taxon>
        <taxon>Fusarium</taxon>
        <taxon>Fusarium oxysporum species complex</taxon>
    </lineage>
</organism>
<feature type="region of interest" description="Disordered" evidence="1">
    <location>
        <begin position="1"/>
        <end position="58"/>
    </location>
</feature>
<reference evidence="2" key="1">
    <citation type="submission" date="2007-04" db="EMBL/GenBank/DDBJ databases">
        <authorList>
            <consortium name="The Broad Institute Genome Sequencing Platform"/>
            <person name="Birren B."/>
            <person name="Lander E."/>
            <person name="Galagan J."/>
            <person name="Nusbaum C."/>
            <person name="Devon K."/>
            <person name="Ma L.-J."/>
            <person name="Jaffe D."/>
            <person name="Butler J."/>
            <person name="Alvarez P."/>
            <person name="Gnerre S."/>
            <person name="Grabherr M."/>
            <person name="Kleber M."/>
            <person name="Mauceli E."/>
            <person name="Brockman W."/>
            <person name="MacCallum I.A."/>
            <person name="Young S."/>
            <person name="LaButti K."/>
            <person name="DeCaprio D."/>
            <person name="Crawford M."/>
            <person name="Koehrsen M."/>
            <person name="Engels R."/>
            <person name="Montgomery P."/>
            <person name="Pearson M."/>
            <person name="Howarth C."/>
            <person name="Larson L."/>
            <person name="White J."/>
            <person name="O'Leary S."/>
            <person name="Kodira C."/>
            <person name="Zeng Q."/>
            <person name="Yandava C."/>
            <person name="Alvarado L."/>
            <person name="Kistler C."/>
            <person name="Shim W.-B."/>
            <person name="Kang S."/>
            <person name="Woloshuk C."/>
        </authorList>
    </citation>
    <scope>NUCLEOTIDE SEQUENCE</scope>
    <source>
        <strain evidence="2">4287</strain>
    </source>
</reference>